<evidence type="ECO:0000259" key="13">
    <source>
        <dbReference type="Pfam" id="PF05662"/>
    </source>
</evidence>
<dbReference type="Gene3D" id="6.10.250.2040">
    <property type="match status" value="3"/>
</dbReference>
<feature type="domain" description="Trimeric autotransporter adhesin YadA-like head" evidence="12">
    <location>
        <begin position="155"/>
        <end position="180"/>
    </location>
</feature>
<feature type="domain" description="Trimeric autotransporter adhesin YadA-like stalk" evidence="13">
    <location>
        <begin position="1574"/>
        <end position="1605"/>
    </location>
</feature>
<evidence type="ECO:0000256" key="10">
    <source>
        <dbReference type="ARBA" id="ARBA00023237"/>
    </source>
</evidence>
<feature type="domain" description="Trimeric autotransporter adhesin YadA-like stalk" evidence="13">
    <location>
        <begin position="1422"/>
        <end position="1455"/>
    </location>
</feature>
<feature type="domain" description="Trimeric autotransporter adhesin YadA-like head" evidence="12">
    <location>
        <begin position="392"/>
        <end position="418"/>
    </location>
</feature>
<feature type="domain" description="Trimeric autotransporter adhesin YadA-like stalk" evidence="13">
    <location>
        <begin position="669"/>
        <end position="699"/>
    </location>
</feature>
<feature type="domain" description="Trimeric autotransporter adhesin YadA-like stalk" evidence="13">
    <location>
        <begin position="901"/>
        <end position="940"/>
    </location>
</feature>
<feature type="domain" description="Trimeric autotransporter adhesin YadA-like stalk" evidence="13">
    <location>
        <begin position="1287"/>
        <end position="1318"/>
    </location>
</feature>
<feature type="domain" description="Trimeric autotransporter adhesin YadA-like C-terminal membrane anchor" evidence="11">
    <location>
        <begin position="1947"/>
        <end position="2003"/>
    </location>
</feature>
<dbReference type="Pfam" id="PF13018">
    <property type="entry name" value="ESPR"/>
    <property type="match status" value="1"/>
</dbReference>
<dbReference type="InterPro" id="IPR045584">
    <property type="entry name" value="Pilin-like"/>
</dbReference>
<dbReference type="Gene3D" id="3.30.1300.30">
    <property type="entry name" value="GSPII I/J protein-like"/>
    <property type="match status" value="1"/>
</dbReference>
<evidence type="ECO:0000256" key="4">
    <source>
        <dbReference type="ARBA" id="ARBA00022448"/>
    </source>
</evidence>
<feature type="domain" description="Trimeric autotransporter adhesin YadA-like stalk" evidence="13">
    <location>
        <begin position="457"/>
        <end position="492"/>
    </location>
</feature>
<feature type="domain" description="Trimeric autotransporter adhesin YadA-like head" evidence="12">
    <location>
        <begin position="182"/>
        <end position="208"/>
    </location>
</feature>
<feature type="domain" description="Trimeric autotransporter adhesin YadA-like stalk" evidence="13">
    <location>
        <begin position="1145"/>
        <end position="1184"/>
    </location>
</feature>
<feature type="domain" description="Trimeric autotransporter adhesin YadA-like head" evidence="12">
    <location>
        <begin position="1210"/>
        <end position="1236"/>
    </location>
</feature>
<evidence type="ECO:0000256" key="6">
    <source>
        <dbReference type="ARBA" id="ARBA00022692"/>
    </source>
</evidence>
<feature type="domain" description="Trimeric autotransporter adhesin YadA-like head" evidence="12">
    <location>
        <begin position="102"/>
        <end position="124"/>
    </location>
</feature>
<dbReference type="Pfam" id="PF03895">
    <property type="entry name" value="YadA_anchor"/>
    <property type="match status" value="1"/>
</dbReference>
<feature type="domain" description="Trimeric autotransporter adhesin YadA-like stalk" evidence="13">
    <location>
        <begin position="1063"/>
        <end position="1102"/>
    </location>
</feature>
<dbReference type="InterPro" id="IPR008635">
    <property type="entry name" value="Coiled_stalk_dom"/>
</dbReference>
<dbReference type="RefSeq" id="WP_153236112.1">
    <property type="nucleotide sequence ID" value="NZ_WINI01000009.1"/>
</dbReference>
<feature type="domain" description="Trimeric autotransporter adhesin YadA-like head" evidence="12">
    <location>
        <begin position="126"/>
        <end position="152"/>
    </location>
</feature>
<feature type="domain" description="ESPR" evidence="14">
    <location>
        <begin position="1"/>
        <end position="47"/>
    </location>
</feature>
<keyword evidence="16" id="KW-1185">Reference proteome</keyword>
<evidence type="ECO:0000256" key="1">
    <source>
        <dbReference type="ARBA" id="ARBA00004241"/>
    </source>
</evidence>
<keyword evidence="7" id="KW-0732">Signal</keyword>
<feature type="domain" description="Trimeric autotransporter adhesin YadA-like stalk" evidence="13">
    <location>
        <begin position="1692"/>
        <end position="1713"/>
    </location>
</feature>
<keyword evidence="8" id="KW-0653">Protein transport</keyword>
<name>A0A843YSF0_9BURK</name>
<evidence type="ECO:0000313" key="16">
    <source>
        <dbReference type="Proteomes" id="UP000451565"/>
    </source>
</evidence>
<keyword evidence="10" id="KW-0998">Cell outer membrane</keyword>
<dbReference type="InterPro" id="IPR024973">
    <property type="entry name" value="ESPR"/>
</dbReference>
<dbReference type="GO" id="GO:0009279">
    <property type="term" value="C:cell outer membrane"/>
    <property type="evidence" value="ECO:0007669"/>
    <property type="project" value="UniProtKB-SubCell"/>
</dbReference>
<comment type="caution">
    <text evidence="15">The sequence shown here is derived from an EMBL/GenBank/DDBJ whole genome shotgun (WGS) entry which is preliminary data.</text>
</comment>
<keyword evidence="9" id="KW-0472">Membrane</keyword>
<feature type="domain" description="Trimeric autotransporter adhesin YadA-like head" evidence="12">
    <location>
        <begin position="364"/>
        <end position="390"/>
    </location>
</feature>
<feature type="domain" description="Trimeric autotransporter adhesin YadA-like stalk" evidence="13">
    <location>
        <begin position="1755"/>
        <end position="1792"/>
    </location>
</feature>
<dbReference type="InterPro" id="IPR011049">
    <property type="entry name" value="Serralysin-like_metalloprot_C"/>
</dbReference>
<keyword evidence="5" id="KW-1134">Transmembrane beta strand</keyword>
<evidence type="ECO:0000256" key="9">
    <source>
        <dbReference type="ARBA" id="ARBA00023136"/>
    </source>
</evidence>
<dbReference type="Pfam" id="PF05658">
    <property type="entry name" value="YadA_head"/>
    <property type="match status" value="12"/>
</dbReference>
<feature type="domain" description="Trimeric autotransporter adhesin YadA-like head" evidence="12">
    <location>
        <begin position="1546"/>
        <end position="1567"/>
    </location>
</feature>
<proteinExistence type="inferred from homology"/>
<comment type="similarity">
    <text evidence="3">Belongs to the autotransporter-2 (AT-2) (TC 1.B.40) family.</text>
</comment>
<dbReference type="Gene3D" id="1.20.5.170">
    <property type="match status" value="3"/>
</dbReference>
<dbReference type="GO" id="GO:0015031">
    <property type="term" value="P:protein transport"/>
    <property type="evidence" value="ECO:0007669"/>
    <property type="project" value="UniProtKB-KW"/>
</dbReference>
<dbReference type="Gene3D" id="6.10.250.2030">
    <property type="match status" value="1"/>
</dbReference>
<feature type="domain" description="Trimeric autotransporter adhesin YadA-like stalk" evidence="13">
    <location>
        <begin position="1629"/>
        <end position="1652"/>
    </location>
</feature>
<dbReference type="InterPro" id="IPR008640">
    <property type="entry name" value="Adhesin_Head_dom"/>
</dbReference>
<feature type="domain" description="Trimeric autotransporter adhesin YadA-like stalk" evidence="13">
    <location>
        <begin position="1475"/>
        <end position="1514"/>
    </location>
</feature>
<reference evidence="15 16" key="1">
    <citation type="submission" date="2019-10" db="EMBL/GenBank/DDBJ databases">
        <title>Glaciimonas soli sp. nov., a psychrophilic bacterium isolated from the forest soil of a high elevation mountain in Taiwan.</title>
        <authorList>
            <person name="Wang L.-T."/>
            <person name="Shieh W.Y."/>
        </authorList>
    </citation>
    <scope>NUCLEOTIDE SEQUENCE [LARGE SCALE GENOMIC DNA]</scope>
    <source>
        <strain evidence="15 16">GS1</strain>
    </source>
</reference>
<dbReference type="Proteomes" id="UP000451565">
    <property type="component" value="Unassembled WGS sequence"/>
</dbReference>
<dbReference type="GO" id="GO:0009986">
    <property type="term" value="C:cell surface"/>
    <property type="evidence" value="ECO:0007669"/>
    <property type="project" value="UniProtKB-SubCell"/>
</dbReference>
<dbReference type="CDD" id="cd12820">
    <property type="entry name" value="LbR_YadA-like"/>
    <property type="match status" value="1"/>
</dbReference>
<evidence type="ECO:0000259" key="14">
    <source>
        <dbReference type="Pfam" id="PF13018"/>
    </source>
</evidence>
<feature type="domain" description="Trimeric autotransporter adhesin YadA-like stalk" evidence="13">
    <location>
        <begin position="1878"/>
        <end position="1910"/>
    </location>
</feature>
<feature type="domain" description="Trimeric autotransporter adhesin YadA-like stalk" evidence="13">
    <location>
        <begin position="585"/>
        <end position="629"/>
    </location>
</feature>
<feature type="domain" description="Trimeric autotransporter adhesin YadA-like stalk" evidence="13">
    <location>
        <begin position="803"/>
        <end position="846"/>
    </location>
</feature>
<dbReference type="Gene3D" id="6.10.250.2120">
    <property type="match status" value="1"/>
</dbReference>
<gene>
    <name evidence="15" type="ORF">GEV47_17605</name>
</gene>
<comment type="subcellular location">
    <subcellularLocation>
        <location evidence="2">Cell outer membrane</location>
    </subcellularLocation>
    <subcellularLocation>
        <location evidence="1">Cell surface</location>
    </subcellularLocation>
</comment>
<dbReference type="Gene3D" id="2.60.40.4050">
    <property type="match status" value="1"/>
</dbReference>
<feature type="domain" description="Trimeric autotransporter adhesin YadA-like head" evidence="12">
    <location>
        <begin position="1240"/>
        <end position="1265"/>
    </location>
</feature>
<evidence type="ECO:0000259" key="12">
    <source>
        <dbReference type="Pfam" id="PF05658"/>
    </source>
</evidence>
<feature type="domain" description="Trimeric autotransporter adhesin YadA-like stalk" evidence="13">
    <location>
        <begin position="1000"/>
        <end position="1041"/>
    </location>
</feature>
<evidence type="ECO:0000256" key="8">
    <source>
        <dbReference type="ARBA" id="ARBA00022927"/>
    </source>
</evidence>
<keyword evidence="6" id="KW-0812">Transmembrane</keyword>
<evidence type="ECO:0000256" key="7">
    <source>
        <dbReference type="ARBA" id="ARBA00022729"/>
    </source>
</evidence>
<evidence type="ECO:0000313" key="15">
    <source>
        <dbReference type="EMBL" id="MQR02495.1"/>
    </source>
</evidence>
<feature type="domain" description="Trimeric autotransporter adhesin YadA-like head" evidence="12">
    <location>
        <begin position="972"/>
        <end position="994"/>
    </location>
</feature>
<dbReference type="EMBL" id="WINI01000009">
    <property type="protein sequence ID" value="MQR02495.1"/>
    <property type="molecule type" value="Genomic_DNA"/>
</dbReference>
<feature type="domain" description="Trimeric autotransporter adhesin YadA-like head" evidence="12">
    <location>
        <begin position="1833"/>
        <end position="1859"/>
    </location>
</feature>
<evidence type="ECO:0000256" key="2">
    <source>
        <dbReference type="ARBA" id="ARBA00004442"/>
    </source>
</evidence>
<protein>
    <recommendedName>
        <fullName evidence="17">Head domain of trimeric autotransporter adhesin</fullName>
    </recommendedName>
</protein>
<dbReference type="Pfam" id="PF05662">
    <property type="entry name" value="YadA_stalk"/>
    <property type="match status" value="16"/>
</dbReference>
<sequence>MNNIYRVIWNATAGTWTAAAETAKGRTKGSSSKTAKSLSLALAIAAIAGGTAMVPRRVEASPATAIGTGVQQGATGNVVIGDNAIGNTTCVNDSYTPGICVTATAVGNSAQATGAGAVALGDHAMASGRLTVAIGATAVASANFSQAIGAGAQATGGWATAIGQGSAATQNNASAIGTNSQATGANTTAIGGAAKAQGDNSLAIGYNANASASGSMAFGVGTITSGTNAIGFGNSVTASNTGAMALGNSAKATGTYSVAVGAGANTASAANAAGNNAAAYGTGSNAIGNSSTALGQNTMAAASNSTAVGTGANAAGSSGTAIGQSALAGPLVTGNTAIGWGANADGGTTAGAWSGTAVGTHSVAYGDGATAFGDSAKATADKAAAFGRGASANAVSATAFGAGANASAANSVALGAGSTTTANLAAAGYNPGSTALSGTASAAKGEVSVGSAGNERRVTNVAAGSAATDAVNVSQLTSEAAKSNTIGNNIAVALGGGATYNSTTGAITNPSYVVQGTTYNNVGAALGGLNVGLNTTNTNVTNLTNGINNGTIGLVQQNGTAANVTVAKSTGGTVVDVTGTAGTRKVTGVTAGTLSTSSTDAVNGAQLNTTNTNVTNVAGNLTTLTNNINSGLIGLVQQVGGASSPITVGASTGGTVVNFANSTGGTRTLTNVSAGKNATDAVNVSQLTPVVTALGGGAAVNATTGAVTGPTYALTNANAIAGTTGAATDIGSGFGKVDSALGALNTAVTNNTTAIAGNTTNINNLLNGTAGLVQQAGSTANVTVAKSTGGTAVDVTGTAGTRKVTGVTAGALSATSTDAVNGSQLFETNAQVSQNTTNIAQNTSGITNLDGRVTTNEGNITNLLNGKAGLVQQANDTAPITIGASSDGTVVSVAGSASDRRITGVLDGTNANDAVNLSQLDAAKTDLGTQITTVSNNLSTQIGDVTTNLTAATRFFKADGLDTDAAATVTAGTKSVAIGANSVATEANTVSVGAVGSERKIVNVATGVNDTDAVNVGQLTKAIADIPAGGPSTDPNAVSYDDAVARSSVTLGGVGSTTPVALHNVADGTAANDAVNLSQLNAVDTKVTNVAGNLTTLTNNINNGTVGLVQQAPTGNADLTVGKDTDGVNVNFADKNGATRTLQKVTAGALSATSTDAVNGSQLFETNAQVSQNTTNIAQNTSDITNLANASRYFKATGNSLVTSGDDASATGMNSVAMGPSASASNTNGIAIGWGARASTNDGTIAIGANSNATGENSVALGAGSIASRDNVVSVGMGPDIGNGTRQIINVTQGTEGTDAVNVNQLSSTVAALGGGASISATSGSVTGPTYALTNANAIAGTTGAATDVGAGFDKVDSALGTLDTAVTNLDGRVTTNEGNITNLLNGKAGLVQQADGTAPITIGASTGGTVVSVASSASDRQITGVAAGTHLNDAVNLSQLNAVQDQIGSATGLAVTYDDASKGSVTLGGAAGTQIKNVMAGKDATDAVNVGQLDAAKTDLNTQITNVSNNLSTQIGDVSTNLTAATRFFKADGLDTDAAATVTAGTKSVAIGANSVASRNNSVSVGDVGSERQIVNVAEGTMGTDAVNLDQLTAVKDQVGNLSDLAVTYDDPSKASITLGGAAGTGTQIKNVANGVDNNDAVNVSQLKASGLIDANGNALAAVTYDLNADGSVNYNSVTMGNGKSTGSVAIHNVAAGVDDTDAVNVKQLTDSLTKSGLIGDDGSTLDAVVYDPGSNHGQVTLGGLGATTNVILTNVAAGKVTATSTDAVNGSQLFGLQQQVNNIDNRVNVLEQNPAIVTPPVSTAPVVTPVVANPHLATTDDASGTTHEAVATGTSAVAVGAGANAANNNSVALGAGSVTTQDNSVSMGSAGNERAITNVQAGVNDTDAANVGQVTTAISNSANQTLQSANSYTDQRFNQVEQDINNVDKYARQGIAASAALNMVTPYLPGKTTLNAGVAGYRSQVGLGVGISHWNRRGNLNVNAGVSSAGGNSTIIRAGVGVVLGD</sequence>
<evidence type="ECO:0008006" key="17">
    <source>
        <dbReference type="Google" id="ProtNLM"/>
    </source>
</evidence>
<dbReference type="Gene3D" id="2.150.10.10">
    <property type="entry name" value="Serralysin-like metalloprotease, C-terminal"/>
    <property type="match status" value="12"/>
</dbReference>
<dbReference type="SUPFAM" id="SSF101967">
    <property type="entry name" value="Adhesin YadA, collagen-binding domain"/>
    <property type="match status" value="14"/>
</dbReference>
<dbReference type="InterPro" id="IPR005594">
    <property type="entry name" value="YadA_C"/>
</dbReference>
<evidence type="ECO:0000259" key="11">
    <source>
        <dbReference type="Pfam" id="PF03895"/>
    </source>
</evidence>
<keyword evidence="4" id="KW-0813">Transport</keyword>
<evidence type="ECO:0000256" key="3">
    <source>
        <dbReference type="ARBA" id="ARBA00005848"/>
    </source>
</evidence>
<evidence type="ECO:0000256" key="5">
    <source>
        <dbReference type="ARBA" id="ARBA00022452"/>
    </source>
</evidence>
<dbReference type="SUPFAM" id="SSF54523">
    <property type="entry name" value="Pili subunits"/>
    <property type="match status" value="1"/>
</dbReference>
<accession>A0A843YSF0</accession>
<dbReference type="OrthoDB" id="8781973at2"/>
<organism evidence="15 16">
    <name type="scientific">Glaciimonas soli</name>
    <dbReference type="NCBI Taxonomy" id="2590999"/>
    <lineage>
        <taxon>Bacteria</taxon>
        <taxon>Pseudomonadati</taxon>
        <taxon>Pseudomonadota</taxon>
        <taxon>Betaproteobacteria</taxon>
        <taxon>Burkholderiales</taxon>
        <taxon>Oxalobacteraceae</taxon>
        <taxon>Glaciimonas</taxon>
    </lineage>
</organism>
<feature type="domain" description="Trimeric autotransporter adhesin YadA-like head" evidence="12">
    <location>
        <begin position="238"/>
        <end position="264"/>
    </location>
</feature>